<dbReference type="EMBL" id="DWZA01000078">
    <property type="protein sequence ID" value="HJA71707.1"/>
    <property type="molecule type" value="Genomic_DNA"/>
</dbReference>
<dbReference type="Proteomes" id="UP000823900">
    <property type="component" value="Unassembled WGS sequence"/>
</dbReference>
<gene>
    <name evidence="1" type="ORF">IAA07_09055</name>
</gene>
<evidence type="ECO:0000313" key="1">
    <source>
        <dbReference type="EMBL" id="HJA71707.1"/>
    </source>
</evidence>
<evidence type="ECO:0008006" key="3">
    <source>
        <dbReference type="Google" id="ProtNLM"/>
    </source>
</evidence>
<proteinExistence type="predicted"/>
<accession>A0A9D2KMU6</accession>
<comment type="caution">
    <text evidence="1">The sequence shown here is derived from an EMBL/GenBank/DDBJ whole genome shotgun (WGS) entry which is preliminary data.</text>
</comment>
<name>A0A9D2KMU6_9FIRM</name>
<reference evidence="1" key="1">
    <citation type="journal article" date="2021" name="PeerJ">
        <title>Extensive microbial diversity within the chicken gut microbiome revealed by metagenomics and culture.</title>
        <authorList>
            <person name="Gilroy R."/>
            <person name="Ravi A."/>
            <person name="Getino M."/>
            <person name="Pursley I."/>
            <person name="Horton D.L."/>
            <person name="Alikhan N.F."/>
            <person name="Baker D."/>
            <person name="Gharbi K."/>
            <person name="Hall N."/>
            <person name="Watson M."/>
            <person name="Adriaenssens E.M."/>
            <person name="Foster-Nyarko E."/>
            <person name="Jarju S."/>
            <person name="Secka A."/>
            <person name="Antonio M."/>
            <person name="Oren A."/>
            <person name="Chaudhuri R.R."/>
            <person name="La Ragione R."/>
            <person name="Hildebrand F."/>
            <person name="Pallen M.J."/>
        </authorList>
    </citation>
    <scope>NUCLEOTIDE SEQUENCE</scope>
    <source>
        <strain evidence="1">CHK178-16964</strain>
    </source>
</reference>
<dbReference type="AlphaFoldDB" id="A0A9D2KMU6"/>
<reference evidence="1" key="2">
    <citation type="submission" date="2021-04" db="EMBL/GenBank/DDBJ databases">
        <authorList>
            <person name="Gilroy R."/>
        </authorList>
    </citation>
    <scope>NUCLEOTIDE SEQUENCE</scope>
    <source>
        <strain evidence="1">CHK178-16964</strain>
    </source>
</reference>
<evidence type="ECO:0000313" key="2">
    <source>
        <dbReference type="Proteomes" id="UP000823900"/>
    </source>
</evidence>
<sequence length="80" mass="9079">MVTSNDKLTTTQKETCAVISMRDAAALMAREKQISYEDALLLFAGSRIYDALFDFDTGIWKESPEYLLDLYNKFADKKSA</sequence>
<organism evidence="1 2">
    <name type="scientific">Candidatus Lachnoclostridium stercoravium</name>
    <dbReference type="NCBI Taxonomy" id="2838633"/>
    <lineage>
        <taxon>Bacteria</taxon>
        <taxon>Bacillati</taxon>
        <taxon>Bacillota</taxon>
        <taxon>Clostridia</taxon>
        <taxon>Lachnospirales</taxon>
        <taxon>Lachnospiraceae</taxon>
    </lineage>
</organism>
<protein>
    <recommendedName>
        <fullName evidence="3">DUF3791 domain-containing protein</fullName>
    </recommendedName>
</protein>